<proteinExistence type="predicted"/>
<evidence type="ECO:0000256" key="1">
    <source>
        <dbReference type="SAM" id="MobiDB-lite"/>
    </source>
</evidence>
<reference evidence="2 3" key="1">
    <citation type="submission" date="2023-03" db="EMBL/GenBank/DDBJ databases">
        <title>High-quality genome of Scylla paramamosain provides insights in environmental adaptation.</title>
        <authorList>
            <person name="Zhang L."/>
        </authorList>
    </citation>
    <scope>NUCLEOTIDE SEQUENCE [LARGE SCALE GENOMIC DNA]</scope>
    <source>
        <strain evidence="2">LZ_2023a</strain>
        <tissue evidence="2">Muscle</tissue>
    </source>
</reference>
<gene>
    <name evidence="2" type="ORF">O3P69_000698</name>
</gene>
<sequence>MAAVTSRFVYISRRRTDIPERVKSGHDSRTCPVKSDPSRPAAYSTTFEHLSLGDASRWKCPRCLQPGVNVWHGCARRHAQPCSPPTEPPPPPPPSFPAIFPTTSASPQDLALRKSVASLQARCAALEDRFASLDARIDGLLTAHAATDTRLSTLVESQQTIVDSVTSLAERMDGLSDRLDKLCELIPITGQSPSSRSSFHSPVSFHQAQSSSLILH</sequence>
<evidence type="ECO:0000313" key="2">
    <source>
        <dbReference type="EMBL" id="KAK8402458.1"/>
    </source>
</evidence>
<dbReference type="Gene3D" id="1.20.5.340">
    <property type="match status" value="1"/>
</dbReference>
<protein>
    <submittedName>
        <fullName evidence="2">Uncharacterized protein</fullName>
    </submittedName>
</protein>
<dbReference type="Proteomes" id="UP001487740">
    <property type="component" value="Unassembled WGS sequence"/>
</dbReference>
<keyword evidence="3" id="KW-1185">Reference proteome</keyword>
<feature type="compositionally biased region" description="Pro residues" evidence="1">
    <location>
        <begin position="82"/>
        <end position="96"/>
    </location>
</feature>
<dbReference type="AlphaFoldDB" id="A0AAW0UTC9"/>
<organism evidence="2 3">
    <name type="scientific">Scylla paramamosain</name>
    <name type="common">Mud crab</name>
    <dbReference type="NCBI Taxonomy" id="85552"/>
    <lineage>
        <taxon>Eukaryota</taxon>
        <taxon>Metazoa</taxon>
        <taxon>Ecdysozoa</taxon>
        <taxon>Arthropoda</taxon>
        <taxon>Crustacea</taxon>
        <taxon>Multicrustacea</taxon>
        <taxon>Malacostraca</taxon>
        <taxon>Eumalacostraca</taxon>
        <taxon>Eucarida</taxon>
        <taxon>Decapoda</taxon>
        <taxon>Pleocyemata</taxon>
        <taxon>Brachyura</taxon>
        <taxon>Eubrachyura</taxon>
        <taxon>Portunoidea</taxon>
        <taxon>Portunidae</taxon>
        <taxon>Portuninae</taxon>
        <taxon>Scylla</taxon>
    </lineage>
</organism>
<comment type="caution">
    <text evidence="2">The sequence shown here is derived from an EMBL/GenBank/DDBJ whole genome shotgun (WGS) entry which is preliminary data.</text>
</comment>
<evidence type="ECO:0000313" key="3">
    <source>
        <dbReference type="Proteomes" id="UP001487740"/>
    </source>
</evidence>
<accession>A0AAW0UTC9</accession>
<dbReference type="EMBL" id="JARAKH010000007">
    <property type="protein sequence ID" value="KAK8402458.1"/>
    <property type="molecule type" value="Genomic_DNA"/>
</dbReference>
<feature type="region of interest" description="Disordered" evidence="1">
    <location>
        <begin position="77"/>
        <end position="98"/>
    </location>
</feature>
<name>A0AAW0UTC9_SCYPA</name>